<dbReference type="PIRSF" id="PIRSF005624">
    <property type="entry name" value="Ni-bind_GTPase"/>
    <property type="match status" value="1"/>
</dbReference>
<gene>
    <name evidence="9" type="ORF">BJ970_000106</name>
</gene>
<accession>A0A840PQJ5</accession>
<reference evidence="9 10" key="1">
    <citation type="submission" date="2020-08" db="EMBL/GenBank/DDBJ databases">
        <title>Sequencing the genomes of 1000 actinobacteria strains.</title>
        <authorList>
            <person name="Klenk H.-P."/>
        </authorList>
    </citation>
    <scope>NUCLEOTIDE SEQUENCE [LARGE SCALE GENOMIC DNA]</scope>
    <source>
        <strain evidence="9 10">DSM 45584</strain>
    </source>
</reference>
<proteinExistence type="inferred from homology"/>
<protein>
    <submittedName>
        <fullName evidence="9">Hydrogenase nickel incorporation protein HypB</fullName>
    </submittedName>
</protein>
<evidence type="ECO:0000256" key="3">
    <source>
        <dbReference type="ARBA" id="ARBA00022723"/>
    </source>
</evidence>
<dbReference type="PANTHER" id="PTHR30134:SF2">
    <property type="entry name" value="HYDROGENASE MATURATION FACTOR HYPB"/>
    <property type="match status" value="1"/>
</dbReference>
<feature type="domain" description="CobW/HypB/UreG nucleotide-binding" evidence="8">
    <location>
        <begin position="46"/>
        <end position="202"/>
    </location>
</feature>
<comment type="similarity">
    <text evidence="1">Belongs to the SIMIBI class G3E GTPase family. HypB/HupM subfamily.</text>
</comment>
<dbReference type="GO" id="GO:0008270">
    <property type="term" value="F:zinc ion binding"/>
    <property type="evidence" value="ECO:0007669"/>
    <property type="project" value="TreeGrafter"/>
</dbReference>
<dbReference type="SUPFAM" id="SSF52540">
    <property type="entry name" value="P-loop containing nucleoside triphosphate hydrolases"/>
    <property type="match status" value="1"/>
</dbReference>
<keyword evidence="7" id="KW-0342">GTP-binding</keyword>
<dbReference type="InterPro" id="IPR003495">
    <property type="entry name" value="CobW/HypB/UreG_nucleotide-bd"/>
</dbReference>
<evidence type="ECO:0000256" key="4">
    <source>
        <dbReference type="ARBA" id="ARBA00022741"/>
    </source>
</evidence>
<keyword evidence="10" id="KW-1185">Reference proteome</keyword>
<keyword evidence="6" id="KW-0862">Zinc</keyword>
<dbReference type="GO" id="GO:0005525">
    <property type="term" value="F:GTP binding"/>
    <property type="evidence" value="ECO:0007669"/>
    <property type="project" value="UniProtKB-KW"/>
</dbReference>
<sequence>MRLNPEPAAGSVPVRTIALERQVLAKNDVLAAKNRIWLREKGILAINLMSSPGAGKTTLLENTLRELGSTIPIGVIEGDQETLLDSNRLRAAGCRAVQINTGAGCHLDAGAVGEALTSLDPPDGSVVFVENVGNLVCPALFDLGEHRRVVIASITEGEDKPLKYPHMFQAAHLVLLNKIDLLPYLDYDVAGFSGNARIANPSVDVVPVSATRDTGLEGWHEWLRANLTQVLTA</sequence>
<dbReference type="GO" id="GO:0003924">
    <property type="term" value="F:GTPase activity"/>
    <property type="evidence" value="ECO:0007669"/>
    <property type="project" value="InterPro"/>
</dbReference>
<keyword evidence="3" id="KW-0479">Metal-binding</keyword>
<dbReference type="InterPro" id="IPR027417">
    <property type="entry name" value="P-loop_NTPase"/>
</dbReference>
<evidence type="ECO:0000313" key="9">
    <source>
        <dbReference type="EMBL" id="MBB5152572.1"/>
    </source>
</evidence>
<comment type="caution">
    <text evidence="9">The sequence shown here is derived from an EMBL/GenBank/DDBJ whole genome shotgun (WGS) entry which is preliminary data.</text>
</comment>
<keyword evidence="2" id="KW-0533">Nickel</keyword>
<evidence type="ECO:0000256" key="7">
    <source>
        <dbReference type="ARBA" id="ARBA00023134"/>
    </source>
</evidence>
<dbReference type="CDD" id="cd05390">
    <property type="entry name" value="HypB"/>
    <property type="match status" value="1"/>
</dbReference>
<dbReference type="Pfam" id="PF02492">
    <property type="entry name" value="cobW"/>
    <property type="match status" value="1"/>
</dbReference>
<name>A0A840PQJ5_9PSEU</name>
<dbReference type="AlphaFoldDB" id="A0A840PQJ5"/>
<evidence type="ECO:0000256" key="2">
    <source>
        <dbReference type="ARBA" id="ARBA00022596"/>
    </source>
</evidence>
<organism evidence="9 10">
    <name type="scientific">Saccharopolyspora phatthalungensis</name>
    <dbReference type="NCBI Taxonomy" id="664693"/>
    <lineage>
        <taxon>Bacteria</taxon>
        <taxon>Bacillati</taxon>
        <taxon>Actinomycetota</taxon>
        <taxon>Actinomycetes</taxon>
        <taxon>Pseudonocardiales</taxon>
        <taxon>Pseudonocardiaceae</taxon>
        <taxon>Saccharopolyspora</taxon>
    </lineage>
</organism>
<dbReference type="PANTHER" id="PTHR30134">
    <property type="entry name" value="HYDROGENASE PROTEIN ASSEMBLY PROTEIN, NICKEL CHAPERONE"/>
    <property type="match status" value="1"/>
</dbReference>
<dbReference type="GO" id="GO:0016151">
    <property type="term" value="F:nickel cation binding"/>
    <property type="evidence" value="ECO:0007669"/>
    <property type="project" value="InterPro"/>
</dbReference>
<evidence type="ECO:0000259" key="8">
    <source>
        <dbReference type="Pfam" id="PF02492"/>
    </source>
</evidence>
<evidence type="ECO:0000313" key="10">
    <source>
        <dbReference type="Proteomes" id="UP000584374"/>
    </source>
</evidence>
<keyword evidence="5" id="KW-0378">Hydrolase</keyword>
<dbReference type="EMBL" id="JACHIW010000001">
    <property type="protein sequence ID" value="MBB5152572.1"/>
    <property type="molecule type" value="Genomic_DNA"/>
</dbReference>
<evidence type="ECO:0000256" key="6">
    <source>
        <dbReference type="ARBA" id="ARBA00022833"/>
    </source>
</evidence>
<keyword evidence="4" id="KW-0547">Nucleotide-binding</keyword>
<dbReference type="Proteomes" id="UP000584374">
    <property type="component" value="Unassembled WGS sequence"/>
</dbReference>
<dbReference type="Gene3D" id="3.40.50.300">
    <property type="entry name" value="P-loop containing nucleotide triphosphate hydrolases"/>
    <property type="match status" value="1"/>
</dbReference>
<evidence type="ECO:0000256" key="1">
    <source>
        <dbReference type="ARBA" id="ARBA00006211"/>
    </source>
</evidence>
<dbReference type="NCBIfam" id="TIGR00073">
    <property type="entry name" value="hypB"/>
    <property type="match status" value="1"/>
</dbReference>
<evidence type="ECO:0000256" key="5">
    <source>
        <dbReference type="ARBA" id="ARBA00022801"/>
    </source>
</evidence>
<dbReference type="InterPro" id="IPR004392">
    <property type="entry name" value="Hyd_mat_HypB"/>
</dbReference>
<dbReference type="GO" id="GO:0051604">
    <property type="term" value="P:protein maturation"/>
    <property type="evidence" value="ECO:0007669"/>
    <property type="project" value="InterPro"/>
</dbReference>